<name>A0A1Z4LV22_9CYAN</name>
<reference evidence="1 2" key="1">
    <citation type="submission" date="2017-06" db="EMBL/GenBank/DDBJ databases">
        <title>Genome sequencing of cyanobaciteial culture collection at National Institute for Environmental Studies (NIES).</title>
        <authorList>
            <person name="Hirose Y."/>
            <person name="Shimura Y."/>
            <person name="Fujisawa T."/>
            <person name="Nakamura Y."/>
            <person name="Kawachi M."/>
        </authorList>
    </citation>
    <scope>NUCLEOTIDE SEQUENCE [LARGE SCALE GENOMIC DNA]</scope>
    <source>
        <strain evidence="1 2">NIES-267</strain>
    </source>
</reference>
<dbReference type="AlphaFoldDB" id="A0A1Z4LV22"/>
<gene>
    <name evidence="1" type="ORF">NIES267_45980</name>
</gene>
<dbReference type="EMBL" id="AP018227">
    <property type="protein sequence ID" value="BAY85100.1"/>
    <property type="molecule type" value="Genomic_DNA"/>
</dbReference>
<accession>A0A1Z4LV22</accession>
<proteinExistence type="predicted"/>
<dbReference type="Proteomes" id="UP000218418">
    <property type="component" value="Chromosome"/>
</dbReference>
<evidence type="ECO:0000313" key="1">
    <source>
        <dbReference type="EMBL" id="BAY85100.1"/>
    </source>
</evidence>
<organism evidence="1 2">
    <name type="scientific">Calothrix parasitica NIES-267</name>
    <dbReference type="NCBI Taxonomy" id="1973488"/>
    <lineage>
        <taxon>Bacteria</taxon>
        <taxon>Bacillati</taxon>
        <taxon>Cyanobacteriota</taxon>
        <taxon>Cyanophyceae</taxon>
        <taxon>Nostocales</taxon>
        <taxon>Calotrichaceae</taxon>
        <taxon>Calothrix</taxon>
    </lineage>
</organism>
<evidence type="ECO:0000313" key="2">
    <source>
        <dbReference type="Proteomes" id="UP000218418"/>
    </source>
</evidence>
<dbReference type="OrthoDB" id="9850615at2"/>
<keyword evidence="2" id="KW-1185">Reference proteome</keyword>
<protein>
    <submittedName>
        <fullName evidence="1">Uncharacterized protein</fullName>
    </submittedName>
</protein>
<sequence length="85" mass="9867">MGCILALINIAASKEMPASQPKHLSFLFQEEPFQIENGNRYTVNKGWRCRKSWQPSVKTVNYRGRVDEQRQSQNLRIIKGIEFGK</sequence>